<dbReference type="EMBL" id="ACYY01000030">
    <property type="protein sequence ID" value="EEW23890.1"/>
    <property type="molecule type" value="Genomic_DNA"/>
</dbReference>
<protein>
    <recommendedName>
        <fullName evidence="3">Rhamnosyl transferase</fullName>
    </recommendedName>
</protein>
<dbReference type="AlphaFoldDB" id="C8S525"/>
<dbReference type="STRING" id="371731.Rsw2DRAFT_3153"/>
<gene>
    <name evidence="1" type="ORF">Rsw2DRAFT_3153</name>
</gene>
<dbReference type="InterPro" id="IPR021466">
    <property type="entry name" value="Put_rhamnosyl_transferase"/>
</dbReference>
<dbReference type="Pfam" id="PF11316">
    <property type="entry name" value="Rhamno_transf"/>
    <property type="match status" value="1"/>
</dbReference>
<organism evidence="1 2">
    <name type="scientific">Rhodobacter ferrooxidans</name>
    <dbReference type="NCBI Taxonomy" id="371731"/>
    <lineage>
        <taxon>Bacteria</taxon>
        <taxon>Pseudomonadati</taxon>
        <taxon>Pseudomonadota</taxon>
        <taxon>Alphaproteobacteria</taxon>
        <taxon>Rhodobacterales</taxon>
        <taxon>Rhodobacter group</taxon>
        <taxon>Rhodobacter</taxon>
    </lineage>
</organism>
<accession>C8S525</accession>
<evidence type="ECO:0000313" key="2">
    <source>
        <dbReference type="Proteomes" id="UP000010121"/>
    </source>
</evidence>
<keyword evidence="2" id="KW-1185">Reference proteome</keyword>
<comment type="caution">
    <text evidence="1">The sequence shown here is derived from an EMBL/GenBank/DDBJ whole genome shotgun (WGS) entry which is preliminary data.</text>
</comment>
<proteinExistence type="predicted"/>
<sequence>MRRQRCDGVGMKIQALGLCRFSYPAEGGFQVIHGNTAARSAALFHPDRLAQRFMWFEHVCLPGWAGQTDPDFTLLVLTGSDLPQPWLDRLRALTARVPQMQIVQEAPAPHRTICREVMQRNADPEADLIAEFRHDDDDAVAFDFIARLRADTGLLRGFLRSHRMLSLDYARGFVLSADAGTLSLHPRIETRLTAALAIVKRPRLPRSVLDFPHQRLTALMPGLTLQDSLMYVRGKHGSNDSSISLTSGHTLEMEPAAAAQALRQRFGIDLAGFQAVLAAMPASAS</sequence>
<evidence type="ECO:0000313" key="1">
    <source>
        <dbReference type="EMBL" id="EEW23890.1"/>
    </source>
</evidence>
<name>C8S525_9RHOB</name>
<dbReference type="Proteomes" id="UP000010121">
    <property type="component" value="Unassembled WGS sequence"/>
</dbReference>
<evidence type="ECO:0008006" key="3">
    <source>
        <dbReference type="Google" id="ProtNLM"/>
    </source>
</evidence>
<reference evidence="1 2" key="1">
    <citation type="submission" date="2009-08" db="EMBL/GenBank/DDBJ databases">
        <title>The draft genome of Rhodobacter sp. SW2.</title>
        <authorList>
            <consortium name="US DOE Joint Genome Institute (JGI-PGF)"/>
            <person name="Lucas S."/>
            <person name="Copeland A."/>
            <person name="Lapidus A."/>
            <person name="Glavina del Rio T."/>
            <person name="Tice H."/>
            <person name="Bruce D."/>
            <person name="Goodwin L."/>
            <person name="Pitluck S."/>
            <person name="Larimer F."/>
            <person name="Land M.L."/>
            <person name="Hauser L."/>
            <person name="Emerson D."/>
        </authorList>
    </citation>
    <scope>NUCLEOTIDE SEQUENCE [LARGE SCALE GENOMIC DNA]</scope>
    <source>
        <strain evidence="1 2">SW2</strain>
    </source>
</reference>
<dbReference type="eggNOG" id="ENOG502Z86Q">
    <property type="taxonomic scope" value="Bacteria"/>
</dbReference>